<keyword evidence="2" id="KW-0808">Transferase</keyword>
<dbReference type="PANTHER" id="PTHR43591">
    <property type="entry name" value="METHYLTRANSFERASE"/>
    <property type="match status" value="1"/>
</dbReference>
<evidence type="ECO:0000313" key="2">
    <source>
        <dbReference type="EMBL" id="BFP55432.1"/>
    </source>
</evidence>
<dbReference type="GO" id="GO:0032259">
    <property type="term" value="P:methylation"/>
    <property type="evidence" value="ECO:0007669"/>
    <property type="project" value="UniProtKB-KW"/>
</dbReference>
<feature type="domain" description="Methyltransferase type 11" evidence="1">
    <location>
        <begin position="40"/>
        <end position="129"/>
    </location>
</feature>
<gene>
    <name evidence="2" type="ORF">SCMC78_52390</name>
</gene>
<dbReference type="RefSeq" id="WP_319598623.1">
    <property type="nucleotide sequence ID" value="NZ_AP035884.1"/>
</dbReference>
<dbReference type="AlphaFoldDB" id="A0AB33KS63"/>
<dbReference type="GO" id="GO:0008757">
    <property type="term" value="F:S-adenosylmethionine-dependent methyltransferase activity"/>
    <property type="evidence" value="ECO:0007669"/>
    <property type="project" value="InterPro"/>
</dbReference>
<proteinExistence type="predicted"/>
<protein>
    <submittedName>
        <fullName evidence="2">Class I SAM-dependent methyltransferase</fullName>
    </submittedName>
</protein>
<evidence type="ECO:0000259" key="1">
    <source>
        <dbReference type="Pfam" id="PF08241"/>
    </source>
</evidence>
<reference evidence="2" key="1">
    <citation type="submission" date="2024-07" db="EMBL/GenBank/DDBJ databases">
        <title>Complete genome sequences of cellulolytic bacteria, Kitasatospora sp. CMC57 and Streptomyces sp. CMC78, isolated from Japanese agricultural soil.</title>
        <authorList>
            <person name="Hashimoto T."/>
            <person name="Ito M."/>
            <person name="Iwamoto M."/>
            <person name="Fukahori D."/>
            <person name="Shoda T."/>
            <person name="Sakoda M."/>
            <person name="Morohoshi T."/>
            <person name="Mitsuboshi M."/>
            <person name="Nishizawa T."/>
        </authorList>
    </citation>
    <scope>NUCLEOTIDE SEQUENCE</scope>
    <source>
        <strain evidence="2">CMC78</strain>
    </source>
</reference>
<dbReference type="KEGG" id="stcm:SCMC78_52390"/>
<keyword evidence="2" id="KW-0489">Methyltransferase</keyword>
<accession>A0AB33KS63</accession>
<dbReference type="Pfam" id="PF08241">
    <property type="entry name" value="Methyltransf_11"/>
    <property type="match status" value="1"/>
</dbReference>
<name>A0AB33KS63_9ACTN</name>
<sequence length="254" mass="27585">MLDYDDEARHYDATRGGEPRARAAAAAVERLLPQGPCAVLDIACGTGIVTGRLRRPERTVVGVDRSPGMLGLAARRLPGGVVRGDATALPCASRTVDAVVIVWLLHLLPDPAPVLAEAARVLRPGGVLITTVDKDDAYFTEDSDIAEVTADLRRAYAPRVPDRSAWVLDRAAELGLSTVGRTVFPGTGQGRSPRRWREAIEAGDISWCTHAPRDRVADVCRRLAALPDQDTARPDPMYRLIASQKTKIRRRTAR</sequence>
<dbReference type="CDD" id="cd02440">
    <property type="entry name" value="AdoMet_MTases"/>
    <property type="match status" value="1"/>
</dbReference>
<dbReference type="Gene3D" id="3.40.50.150">
    <property type="entry name" value="Vaccinia Virus protein VP39"/>
    <property type="match status" value="1"/>
</dbReference>
<dbReference type="InterPro" id="IPR013216">
    <property type="entry name" value="Methyltransf_11"/>
</dbReference>
<dbReference type="InterPro" id="IPR029063">
    <property type="entry name" value="SAM-dependent_MTases_sf"/>
</dbReference>
<dbReference type="SUPFAM" id="SSF53335">
    <property type="entry name" value="S-adenosyl-L-methionine-dependent methyltransferases"/>
    <property type="match status" value="1"/>
</dbReference>
<dbReference type="EMBL" id="AP035884">
    <property type="protein sequence ID" value="BFP55432.1"/>
    <property type="molecule type" value="Genomic_DNA"/>
</dbReference>
<organism evidence="2">
    <name type="scientific">Streptomyces sp. CMC78</name>
    <dbReference type="NCBI Taxonomy" id="3231512"/>
    <lineage>
        <taxon>Bacteria</taxon>
        <taxon>Bacillati</taxon>
        <taxon>Actinomycetota</taxon>
        <taxon>Actinomycetes</taxon>
        <taxon>Kitasatosporales</taxon>
        <taxon>Streptomycetaceae</taxon>
        <taxon>Streptomyces</taxon>
    </lineage>
</organism>